<dbReference type="GO" id="GO:0001164">
    <property type="term" value="F:RNA polymerase I core promoter sequence-specific DNA binding"/>
    <property type="evidence" value="ECO:0007669"/>
    <property type="project" value="InterPro"/>
</dbReference>
<dbReference type="Proteomes" id="UP000030671">
    <property type="component" value="Unassembled WGS sequence"/>
</dbReference>
<protein>
    <recommendedName>
        <fullName evidence="4">ER membrane protein complex subunit 2</fullName>
    </recommendedName>
</protein>
<gene>
    <name evidence="2" type="ORF">HETIRDRAFT_408114</name>
</gene>
<dbReference type="RefSeq" id="XP_009543532.1">
    <property type="nucleotide sequence ID" value="XM_009545237.1"/>
</dbReference>
<organism evidence="2 3">
    <name type="scientific">Heterobasidion irregulare (strain TC 32-1)</name>
    <dbReference type="NCBI Taxonomy" id="747525"/>
    <lineage>
        <taxon>Eukaryota</taxon>
        <taxon>Fungi</taxon>
        <taxon>Dikarya</taxon>
        <taxon>Basidiomycota</taxon>
        <taxon>Agaricomycotina</taxon>
        <taxon>Agaricomycetes</taxon>
        <taxon>Russulales</taxon>
        <taxon>Bondarzewiaceae</taxon>
        <taxon>Heterobasidion</taxon>
        <taxon>Heterobasidion annosum species complex</taxon>
    </lineage>
</organism>
<sequence length="248" mass="28751">MPSPMNDHIFLFEFMNKKTSLTARDIHIRRLYDVIQLSIHRDEYLRARRAFGILARCKEIKWKDLWKLALLILADSEELTTSKDGSFTRLEFLRMMMLQHREDRETIFQELVLLLVLTGRSKEALDELQLYLPSFPYQDNPVLHVYAGLVCLDLAQPPPIIERTSIQDRSIGRSFNENLVREARGHFERALALDPDNVVPSSFLEKLPQITQRIHDSAVETETENDSDGGRSNTDAFGGDQPRKRIRS</sequence>
<evidence type="ECO:0000313" key="2">
    <source>
        <dbReference type="EMBL" id="ETW83786.1"/>
    </source>
</evidence>
<evidence type="ECO:0000256" key="1">
    <source>
        <dbReference type="SAM" id="MobiDB-lite"/>
    </source>
</evidence>
<dbReference type="InParanoid" id="W4KFI1"/>
<dbReference type="eggNOG" id="ENOG502S8YE">
    <property type="taxonomic scope" value="Eukaryota"/>
</dbReference>
<dbReference type="HOGENOM" id="CLU_081658_0_0_1"/>
<dbReference type="STRING" id="747525.W4KFI1"/>
<dbReference type="GO" id="GO:0001181">
    <property type="term" value="F:RNA polymerase I general transcription initiation factor activity"/>
    <property type="evidence" value="ECO:0007669"/>
    <property type="project" value="InterPro"/>
</dbReference>
<dbReference type="InterPro" id="IPR007224">
    <property type="entry name" value="TIF_Rrn11"/>
</dbReference>
<accession>W4KFI1</accession>
<keyword evidence="3" id="KW-1185">Reference proteome</keyword>
<name>W4KFI1_HETIT</name>
<feature type="region of interest" description="Disordered" evidence="1">
    <location>
        <begin position="217"/>
        <end position="248"/>
    </location>
</feature>
<dbReference type="KEGG" id="hir:HETIRDRAFT_408114"/>
<evidence type="ECO:0000313" key="3">
    <source>
        <dbReference type="Proteomes" id="UP000030671"/>
    </source>
</evidence>
<dbReference type="OrthoDB" id="2159786at2759"/>
<reference evidence="2 3" key="1">
    <citation type="journal article" date="2012" name="New Phytol.">
        <title>Insight into trade-off between wood decay and parasitism from the genome of a fungal forest pathogen.</title>
        <authorList>
            <person name="Olson A."/>
            <person name="Aerts A."/>
            <person name="Asiegbu F."/>
            <person name="Belbahri L."/>
            <person name="Bouzid O."/>
            <person name="Broberg A."/>
            <person name="Canback B."/>
            <person name="Coutinho P.M."/>
            <person name="Cullen D."/>
            <person name="Dalman K."/>
            <person name="Deflorio G."/>
            <person name="van Diepen L.T."/>
            <person name="Dunand C."/>
            <person name="Duplessis S."/>
            <person name="Durling M."/>
            <person name="Gonthier P."/>
            <person name="Grimwood J."/>
            <person name="Fossdal C.G."/>
            <person name="Hansson D."/>
            <person name="Henrissat B."/>
            <person name="Hietala A."/>
            <person name="Himmelstrand K."/>
            <person name="Hoffmeister D."/>
            <person name="Hogberg N."/>
            <person name="James T.Y."/>
            <person name="Karlsson M."/>
            <person name="Kohler A."/>
            <person name="Kues U."/>
            <person name="Lee Y.H."/>
            <person name="Lin Y.C."/>
            <person name="Lind M."/>
            <person name="Lindquist E."/>
            <person name="Lombard V."/>
            <person name="Lucas S."/>
            <person name="Lunden K."/>
            <person name="Morin E."/>
            <person name="Murat C."/>
            <person name="Park J."/>
            <person name="Raffaello T."/>
            <person name="Rouze P."/>
            <person name="Salamov A."/>
            <person name="Schmutz J."/>
            <person name="Solheim H."/>
            <person name="Stahlberg J."/>
            <person name="Velez H."/>
            <person name="de Vries R.P."/>
            <person name="Wiebenga A."/>
            <person name="Woodward S."/>
            <person name="Yakovlev I."/>
            <person name="Garbelotto M."/>
            <person name="Martin F."/>
            <person name="Grigoriev I.V."/>
            <person name="Stenlid J."/>
        </authorList>
    </citation>
    <scope>NUCLEOTIDE SEQUENCE [LARGE SCALE GENOMIC DNA]</scope>
    <source>
        <strain evidence="2 3">TC 32-1</strain>
    </source>
</reference>
<evidence type="ECO:0008006" key="4">
    <source>
        <dbReference type="Google" id="ProtNLM"/>
    </source>
</evidence>
<dbReference type="GeneID" id="20672658"/>
<dbReference type="Pfam" id="PF04090">
    <property type="entry name" value="Rrn11"/>
    <property type="match status" value="1"/>
</dbReference>
<proteinExistence type="predicted"/>
<dbReference type="AlphaFoldDB" id="W4KFI1"/>
<dbReference type="EMBL" id="KI925456">
    <property type="protein sequence ID" value="ETW83786.1"/>
    <property type="molecule type" value="Genomic_DNA"/>
</dbReference>
<dbReference type="FunCoup" id="W4KFI1">
    <property type="interactions" value="44"/>
</dbReference>